<dbReference type="InterPro" id="IPR001492">
    <property type="entry name" value="Flagellin"/>
</dbReference>
<dbReference type="EMBL" id="JBHRTF010000003">
    <property type="protein sequence ID" value="MFC3115496.1"/>
    <property type="molecule type" value="Genomic_DNA"/>
</dbReference>
<reference evidence="9" key="1">
    <citation type="journal article" date="2019" name="Int. J. Syst. Evol. Microbiol.">
        <title>The Global Catalogue of Microorganisms (GCM) 10K type strain sequencing project: providing services to taxonomists for standard genome sequencing and annotation.</title>
        <authorList>
            <consortium name="The Broad Institute Genomics Platform"/>
            <consortium name="The Broad Institute Genome Sequencing Center for Infectious Disease"/>
            <person name="Wu L."/>
            <person name="Ma J."/>
        </authorList>
    </citation>
    <scope>NUCLEOTIDE SEQUENCE [LARGE SCALE GENOMIC DNA]</scope>
    <source>
        <strain evidence="9">KCTC 52237</strain>
    </source>
</reference>
<feature type="domain" description="Flagellin N-terminal" evidence="7">
    <location>
        <begin position="3"/>
        <end position="141"/>
    </location>
</feature>
<keyword evidence="8" id="KW-0282">Flagellum</keyword>
<sequence>MRISTSQIYNIATLGISQAQTAVTKTQEQMATGKRILSPADDPVAATTILQLNQELARTEQYKKNIDIAENSLNLEETNIQTVVDLVHRIREIAVSAGNTAVFTAKDYQALAAEVDTRINELLNLQNTRNASGQYIFAGYQSGTKPFVGDGGGNFAYLGDEGQLRLQASASVSVAVSDSGKKLFVDIPSGHNTFITSASPANKSLPPAIITVGQVFDQAEFDKLYPDDLVVSFTKTASAVNYSVTQKSNGKQLLVNQPYVAGVDIEVAGARFQVLGNPYPGEAAIAADLGFGTGTFPVDFSLTNSNISITVGGKTETLVLDQNVTNTSDLVAAFNSITGAPNSNADKLANLGITVDATGFHSPTGLNIVVSNGTADTDAALGIATQGAGTSSVNLPFSFTAAQDFSVSPLTFQLEVNGKTENITFNQNITNTTDLANAFNDPINAAQLARLGLSVTDQGIISKSNAVVTIKGGSAFLDNVTGLNTQAAGTSSTRGRLVQPGDSFFVESTDKQGLLTTLSRFSDAMKNVQDTPESKAELAKLVAKTLTNLENSVTSLVATQGELGARLNTLETSRDLNLDVTLFSKTVLSSLQDLDYADASIQLSMQSFVLSASQQSFSKVSQLTLFNYL</sequence>
<keyword evidence="8" id="KW-0969">Cilium</keyword>
<comment type="similarity">
    <text evidence="3">Belongs to the bacterial flagellin family.</text>
</comment>
<protein>
    <submittedName>
        <fullName evidence="8">Flagellar hook-associated protein FlgL</fullName>
    </submittedName>
</protein>
<evidence type="ECO:0000313" key="8">
    <source>
        <dbReference type="EMBL" id="MFC3115496.1"/>
    </source>
</evidence>
<evidence type="ECO:0000256" key="5">
    <source>
        <dbReference type="ARBA" id="ARBA00023143"/>
    </source>
</evidence>
<keyword evidence="5" id="KW-0975">Bacterial flagellum</keyword>
<evidence type="ECO:0000256" key="2">
    <source>
        <dbReference type="ARBA" id="ARBA00004613"/>
    </source>
</evidence>
<dbReference type="RefSeq" id="WP_378117837.1">
    <property type="nucleotide sequence ID" value="NZ_JBHRTF010000003.1"/>
</dbReference>
<comment type="subcellular location">
    <subcellularLocation>
        <location evidence="1">Bacterial flagellum</location>
    </subcellularLocation>
    <subcellularLocation>
        <location evidence="2">Secreted</location>
    </subcellularLocation>
</comment>
<dbReference type="Gene3D" id="1.20.1330.10">
    <property type="entry name" value="f41 fragment of flagellin, N-terminal domain"/>
    <property type="match status" value="1"/>
</dbReference>
<dbReference type="Proteomes" id="UP001595555">
    <property type="component" value="Unassembled WGS sequence"/>
</dbReference>
<evidence type="ECO:0000256" key="6">
    <source>
        <dbReference type="SAM" id="Coils"/>
    </source>
</evidence>
<dbReference type="InterPro" id="IPR001029">
    <property type="entry name" value="Flagellin_N"/>
</dbReference>
<dbReference type="SUPFAM" id="SSF64518">
    <property type="entry name" value="Phase 1 flagellin"/>
    <property type="match status" value="1"/>
</dbReference>
<evidence type="ECO:0000256" key="1">
    <source>
        <dbReference type="ARBA" id="ARBA00004365"/>
    </source>
</evidence>
<evidence type="ECO:0000256" key="4">
    <source>
        <dbReference type="ARBA" id="ARBA00022525"/>
    </source>
</evidence>
<dbReference type="Pfam" id="PF00669">
    <property type="entry name" value="Flagellin_N"/>
    <property type="match status" value="1"/>
</dbReference>
<organism evidence="8 9">
    <name type="scientific">Cellvibrio fontiphilus</name>
    <dbReference type="NCBI Taxonomy" id="1815559"/>
    <lineage>
        <taxon>Bacteria</taxon>
        <taxon>Pseudomonadati</taxon>
        <taxon>Pseudomonadota</taxon>
        <taxon>Gammaproteobacteria</taxon>
        <taxon>Cellvibrionales</taxon>
        <taxon>Cellvibrionaceae</taxon>
        <taxon>Cellvibrio</taxon>
    </lineage>
</organism>
<accession>A0ABV7FCZ8</accession>
<keyword evidence="6" id="KW-0175">Coiled coil</keyword>
<dbReference type="InterPro" id="IPR013384">
    <property type="entry name" value="Flagell_FlgL"/>
</dbReference>
<keyword evidence="4" id="KW-0964">Secreted</keyword>
<name>A0ABV7FCZ8_9GAMM</name>
<dbReference type="PANTHER" id="PTHR42792">
    <property type="entry name" value="FLAGELLIN"/>
    <property type="match status" value="1"/>
</dbReference>
<dbReference type="NCBIfam" id="TIGR02550">
    <property type="entry name" value="flagell_flgL"/>
    <property type="match status" value="1"/>
</dbReference>
<dbReference type="PANTHER" id="PTHR42792:SF1">
    <property type="entry name" value="FLAGELLAR HOOK-ASSOCIATED PROTEIN 3"/>
    <property type="match status" value="1"/>
</dbReference>
<feature type="coiled-coil region" evidence="6">
    <location>
        <begin position="52"/>
        <end position="79"/>
    </location>
</feature>
<gene>
    <name evidence="8" type="primary">flgL</name>
    <name evidence="8" type="ORF">ACFODX_08010</name>
</gene>
<proteinExistence type="inferred from homology"/>
<evidence type="ECO:0000313" key="9">
    <source>
        <dbReference type="Proteomes" id="UP001595555"/>
    </source>
</evidence>
<comment type="caution">
    <text evidence="8">The sequence shown here is derived from an EMBL/GenBank/DDBJ whole genome shotgun (WGS) entry which is preliminary data.</text>
</comment>
<keyword evidence="8" id="KW-0966">Cell projection</keyword>
<keyword evidence="9" id="KW-1185">Reference proteome</keyword>
<evidence type="ECO:0000259" key="7">
    <source>
        <dbReference type="Pfam" id="PF00669"/>
    </source>
</evidence>
<evidence type="ECO:0000256" key="3">
    <source>
        <dbReference type="ARBA" id="ARBA00005709"/>
    </source>
</evidence>